<evidence type="ECO:0000313" key="3">
    <source>
        <dbReference type="Proteomes" id="UP001374579"/>
    </source>
</evidence>
<keyword evidence="1" id="KW-0732">Signal</keyword>
<evidence type="ECO:0000313" key="2">
    <source>
        <dbReference type="EMBL" id="KAK7089628.1"/>
    </source>
</evidence>
<proteinExistence type="predicted"/>
<sequence>MRVFIIVAIAVFMTLNLVTVTLASPVDDEQLADRSLPVKSLTARARTRPVPVPCVCVRSPCPCDSPRGWFFSR</sequence>
<evidence type="ECO:0000256" key="1">
    <source>
        <dbReference type="SAM" id="SignalP"/>
    </source>
</evidence>
<gene>
    <name evidence="2" type="ORF">V1264_024485</name>
</gene>
<keyword evidence="3" id="KW-1185">Reference proteome</keyword>
<feature type="signal peptide" evidence="1">
    <location>
        <begin position="1"/>
        <end position="23"/>
    </location>
</feature>
<name>A0AAN9FZ05_9CAEN</name>
<dbReference type="Proteomes" id="UP001374579">
    <property type="component" value="Unassembled WGS sequence"/>
</dbReference>
<protein>
    <submittedName>
        <fullName evidence="2">Uncharacterized protein</fullName>
    </submittedName>
</protein>
<dbReference type="AlphaFoldDB" id="A0AAN9FZ05"/>
<organism evidence="2 3">
    <name type="scientific">Littorina saxatilis</name>
    <dbReference type="NCBI Taxonomy" id="31220"/>
    <lineage>
        <taxon>Eukaryota</taxon>
        <taxon>Metazoa</taxon>
        <taxon>Spiralia</taxon>
        <taxon>Lophotrochozoa</taxon>
        <taxon>Mollusca</taxon>
        <taxon>Gastropoda</taxon>
        <taxon>Caenogastropoda</taxon>
        <taxon>Littorinimorpha</taxon>
        <taxon>Littorinoidea</taxon>
        <taxon>Littorinidae</taxon>
        <taxon>Littorina</taxon>
    </lineage>
</organism>
<feature type="chain" id="PRO_5042947792" evidence="1">
    <location>
        <begin position="24"/>
        <end position="73"/>
    </location>
</feature>
<dbReference type="EMBL" id="JBAMIC010001002">
    <property type="protein sequence ID" value="KAK7089628.1"/>
    <property type="molecule type" value="Genomic_DNA"/>
</dbReference>
<accession>A0AAN9FZ05</accession>
<reference evidence="2 3" key="1">
    <citation type="submission" date="2024-02" db="EMBL/GenBank/DDBJ databases">
        <title>Chromosome-scale genome assembly of the rough periwinkle Littorina saxatilis.</title>
        <authorList>
            <person name="De Jode A."/>
            <person name="Faria R."/>
            <person name="Formenti G."/>
            <person name="Sims Y."/>
            <person name="Smith T.P."/>
            <person name="Tracey A."/>
            <person name="Wood J.M.D."/>
            <person name="Zagrodzka Z.B."/>
            <person name="Johannesson K."/>
            <person name="Butlin R.K."/>
            <person name="Leder E.H."/>
        </authorList>
    </citation>
    <scope>NUCLEOTIDE SEQUENCE [LARGE SCALE GENOMIC DNA]</scope>
    <source>
        <strain evidence="2">Snail1</strain>
        <tissue evidence="2">Muscle</tissue>
    </source>
</reference>
<comment type="caution">
    <text evidence="2">The sequence shown here is derived from an EMBL/GenBank/DDBJ whole genome shotgun (WGS) entry which is preliminary data.</text>
</comment>